<accession>A0A2S7WPQ6</accession>
<dbReference type="Proteomes" id="UP000238882">
    <property type="component" value="Unassembled WGS sequence"/>
</dbReference>
<dbReference type="OrthoDB" id="794036at2"/>
<feature type="transmembrane region" description="Helical" evidence="2">
    <location>
        <begin position="25"/>
        <end position="43"/>
    </location>
</feature>
<keyword evidence="4" id="KW-1185">Reference proteome</keyword>
<organism evidence="3 4">
    <name type="scientific">Polaribacter porphyrae</name>
    <dbReference type="NCBI Taxonomy" id="1137780"/>
    <lineage>
        <taxon>Bacteria</taxon>
        <taxon>Pseudomonadati</taxon>
        <taxon>Bacteroidota</taxon>
        <taxon>Flavobacteriia</taxon>
        <taxon>Flavobacteriales</taxon>
        <taxon>Flavobacteriaceae</taxon>
    </lineage>
</organism>
<evidence type="ECO:0000256" key="2">
    <source>
        <dbReference type="SAM" id="Phobius"/>
    </source>
</evidence>
<dbReference type="Gene3D" id="1.25.40.10">
    <property type="entry name" value="Tetratricopeptide repeat domain"/>
    <property type="match status" value="1"/>
</dbReference>
<gene>
    <name evidence="3" type="ORF">BTO18_09010</name>
</gene>
<reference evidence="3 4" key="1">
    <citation type="submission" date="2016-12" db="EMBL/GenBank/DDBJ databases">
        <title>Trade-off between light-utilization and light-protection in marine flavobacteria.</title>
        <authorList>
            <person name="Kumagai Y."/>
            <person name="Yoshizawa S."/>
            <person name="Kogure K."/>
            <person name="Iwasaki W."/>
        </authorList>
    </citation>
    <scope>NUCLEOTIDE SEQUENCE [LARGE SCALE GENOMIC DNA]</scope>
    <source>
        <strain evidence="3 4">NBRC 108759</strain>
    </source>
</reference>
<dbReference type="EMBL" id="MSCN01000001">
    <property type="protein sequence ID" value="PQJ79302.1"/>
    <property type="molecule type" value="Genomic_DNA"/>
</dbReference>
<protein>
    <submittedName>
        <fullName evidence="3">Uncharacterized protein</fullName>
    </submittedName>
</protein>
<dbReference type="InterPro" id="IPR019734">
    <property type="entry name" value="TPR_rpt"/>
</dbReference>
<dbReference type="InterPro" id="IPR011990">
    <property type="entry name" value="TPR-like_helical_dom_sf"/>
</dbReference>
<evidence type="ECO:0000313" key="3">
    <source>
        <dbReference type="EMBL" id="PQJ79302.1"/>
    </source>
</evidence>
<proteinExistence type="predicted"/>
<evidence type="ECO:0000313" key="4">
    <source>
        <dbReference type="Proteomes" id="UP000238882"/>
    </source>
</evidence>
<comment type="caution">
    <text evidence="3">The sequence shown here is derived from an EMBL/GenBank/DDBJ whole genome shotgun (WGS) entry which is preliminary data.</text>
</comment>
<dbReference type="RefSeq" id="WP_105015901.1">
    <property type="nucleotide sequence ID" value="NZ_MSCN01000001.1"/>
</dbReference>
<keyword evidence="2" id="KW-0812">Transmembrane</keyword>
<dbReference type="AlphaFoldDB" id="A0A2S7WPQ6"/>
<sequence length="238" mass="28651">MIYYVIIAFQAYCIFHVYRNRNEHYWYVLIFFIPVVGAVMYFLRHILNRRKIRSFVDSITALINPRKKIKDSQKRLKASNTFQNKVNLADAFKEKKDFENAIYYYEQALNNKSDNNESTINKVLECSFEIRDYKKVVEYGARIDLENNFKDSLCIYAISLEKCDDLDTAETYFRKTNKRYTNYAERLEFIKFLIRVDKKTEAKTVLEEYIFEIDNMIEANKKNYKFLYLEAKKILTTI</sequence>
<feature type="repeat" description="TPR" evidence="1">
    <location>
        <begin position="82"/>
        <end position="115"/>
    </location>
</feature>
<name>A0A2S7WPQ6_9FLAO</name>
<dbReference type="PROSITE" id="PS50005">
    <property type="entry name" value="TPR"/>
    <property type="match status" value="1"/>
</dbReference>
<keyword evidence="2" id="KW-1133">Transmembrane helix</keyword>
<evidence type="ECO:0000256" key="1">
    <source>
        <dbReference type="PROSITE-ProRule" id="PRU00339"/>
    </source>
</evidence>
<keyword evidence="1" id="KW-0802">TPR repeat</keyword>
<dbReference type="SUPFAM" id="SSF48452">
    <property type="entry name" value="TPR-like"/>
    <property type="match status" value="1"/>
</dbReference>
<keyword evidence="2" id="KW-0472">Membrane</keyword>